<dbReference type="PANTHER" id="PTHR23077:SF12">
    <property type="entry name" value="PEROXISOMAL ATPASE PEX1"/>
    <property type="match status" value="1"/>
</dbReference>
<keyword evidence="3" id="KW-0813">Transport</keyword>
<dbReference type="Pfam" id="PF00004">
    <property type="entry name" value="AAA"/>
    <property type="match status" value="2"/>
</dbReference>
<feature type="compositionally biased region" description="Low complexity" evidence="13">
    <location>
        <begin position="1085"/>
        <end position="1098"/>
    </location>
</feature>
<dbReference type="InterPro" id="IPR015342">
    <property type="entry name" value="PEX1-N_C-lobe"/>
</dbReference>
<protein>
    <recommendedName>
        <fullName evidence="11">Peroxisomal ATPase PEX1</fullName>
    </recommendedName>
    <alternativeName>
        <fullName evidence="10">Peroxin-1</fullName>
    </alternativeName>
</protein>
<dbReference type="Gene3D" id="3.10.330.10">
    <property type="match status" value="1"/>
</dbReference>
<evidence type="ECO:0000313" key="16">
    <source>
        <dbReference type="Proteomes" id="UP000188320"/>
    </source>
</evidence>
<evidence type="ECO:0000256" key="9">
    <source>
        <dbReference type="ARBA" id="ARBA00023136"/>
    </source>
</evidence>
<dbReference type="GO" id="GO:0005778">
    <property type="term" value="C:peroxisomal membrane"/>
    <property type="evidence" value="ECO:0007669"/>
    <property type="project" value="TreeGrafter"/>
</dbReference>
<evidence type="ECO:0000256" key="13">
    <source>
        <dbReference type="SAM" id="MobiDB-lite"/>
    </source>
</evidence>
<feature type="domain" description="AAA+ ATPase" evidence="14">
    <location>
        <begin position="828"/>
        <end position="964"/>
    </location>
</feature>
<evidence type="ECO:0000256" key="4">
    <source>
        <dbReference type="ARBA" id="ARBA00022593"/>
    </source>
</evidence>
<dbReference type="InterPro" id="IPR003959">
    <property type="entry name" value="ATPase_AAA_core"/>
</dbReference>
<dbReference type="Proteomes" id="UP000188320">
    <property type="component" value="Unassembled WGS sequence"/>
</dbReference>
<gene>
    <name evidence="15" type="ORF">AX774_g2032</name>
</gene>
<comment type="subcellular location">
    <subcellularLocation>
        <location evidence="1">Membrane</location>
    </subcellularLocation>
</comment>
<dbReference type="SUPFAM" id="SSF54585">
    <property type="entry name" value="Cdc48 domain 2-like"/>
    <property type="match status" value="1"/>
</dbReference>
<keyword evidence="9" id="KW-0472">Membrane</keyword>
<evidence type="ECO:0000256" key="3">
    <source>
        <dbReference type="ARBA" id="ARBA00022448"/>
    </source>
</evidence>
<accession>A0A1R1PU45</accession>
<evidence type="ECO:0000256" key="10">
    <source>
        <dbReference type="ARBA" id="ARBA00032509"/>
    </source>
</evidence>
<evidence type="ECO:0000256" key="6">
    <source>
        <dbReference type="ARBA" id="ARBA00022801"/>
    </source>
</evidence>
<feature type="region of interest" description="Disordered" evidence="13">
    <location>
        <begin position="242"/>
        <end position="266"/>
    </location>
</feature>
<dbReference type="FunFam" id="3.40.50.300:FF:000149">
    <property type="entry name" value="Nuclear valosin-containing protein-like"/>
    <property type="match status" value="1"/>
</dbReference>
<keyword evidence="4" id="KW-0962">Peroxisome biogenesis</keyword>
<dbReference type="InterPro" id="IPR003960">
    <property type="entry name" value="ATPase_AAA_CS"/>
</dbReference>
<feature type="region of interest" description="Disordered" evidence="13">
    <location>
        <begin position="1076"/>
        <end position="1098"/>
    </location>
</feature>
<dbReference type="GO" id="GO:0016887">
    <property type="term" value="F:ATP hydrolysis activity"/>
    <property type="evidence" value="ECO:0007669"/>
    <property type="project" value="InterPro"/>
</dbReference>
<name>A0A1R1PU45_ZANCU</name>
<organism evidence="15 16">
    <name type="scientific">Zancudomyces culisetae</name>
    <name type="common">Gut fungus</name>
    <name type="synonym">Smittium culisetae</name>
    <dbReference type="NCBI Taxonomy" id="1213189"/>
    <lineage>
        <taxon>Eukaryota</taxon>
        <taxon>Fungi</taxon>
        <taxon>Fungi incertae sedis</taxon>
        <taxon>Zoopagomycota</taxon>
        <taxon>Kickxellomycotina</taxon>
        <taxon>Harpellomycetes</taxon>
        <taxon>Harpellales</taxon>
        <taxon>Legeriomycetaceae</taxon>
        <taxon>Zancudomyces</taxon>
    </lineage>
</organism>
<dbReference type="GO" id="GO:0005524">
    <property type="term" value="F:ATP binding"/>
    <property type="evidence" value="ECO:0007669"/>
    <property type="project" value="UniProtKB-KW"/>
</dbReference>
<dbReference type="Pfam" id="PF17862">
    <property type="entry name" value="AAA_lid_3"/>
    <property type="match status" value="1"/>
</dbReference>
<comment type="catalytic activity">
    <reaction evidence="12">
        <text>ATP + H2O = ADP + phosphate + H(+)</text>
        <dbReference type="Rhea" id="RHEA:13065"/>
        <dbReference type="ChEBI" id="CHEBI:15377"/>
        <dbReference type="ChEBI" id="CHEBI:15378"/>
        <dbReference type="ChEBI" id="CHEBI:30616"/>
        <dbReference type="ChEBI" id="CHEBI:43474"/>
        <dbReference type="ChEBI" id="CHEBI:456216"/>
    </reaction>
    <physiologicalReaction direction="left-to-right" evidence="12">
        <dbReference type="Rhea" id="RHEA:13066"/>
    </physiologicalReaction>
</comment>
<evidence type="ECO:0000256" key="5">
    <source>
        <dbReference type="ARBA" id="ARBA00022741"/>
    </source>
</evidence>
<dbReference type="PANTHER" id="PTHR23077">
    <property type="entry name" value="AAA-FAMILY ATPASE"/>
    <property type="match status" value="1"/>
</dbReference>
<keyword evidence="16" id="KW-1185">Reference proteome</keyword>
<dbReference type="PROSITE" id="PS00674">
    <property type="entry name" value="AAA"/>
    <property type="match status" value="1"/>
</dbReference>
<keyword evidence="5" id="KW-0547">Nucleotide-binding</keyword>
<feature type="region of interest" description="Disordered" evidence="13">
    <location>
        <begin position="628"/>
        <end position="647"/>
    </location>
</feature>
<dbReference type="InterPro" id="IPR027417">
    <property type="entry name" value="P-loop_NTPase"/>
</dbReference>
<dbReference type="GO" id="GO:0005829">
    <property type="term" value="C:cytosol"/>
    <property type="evidence" value="ECO:0007669"/>
    <property type="project" value="TreeGrafter"/>
</dbReference>
<dbReference type="GO" id="GO:0016558">
    <property type="term" value="P:protein import into peroxisome matrix"/>
    <property type="evidence" value="ECO:0007669"/>
    <property type="project" value="TreeGrafter"/>
</dbReference>
<dbReference type="OrthoDB" id="2187at2759"/>
<dbReference type="InterPro" id="IPR003593">
    <property type="entry name" value="AAA+_ATPase"/>
</dbReference>
<feature type="domain" description="AAA+ ATPase" evidence="14">
    <location>
        <begin position="504"/>
        <end position="686"/>
    </location>
</feature>
<feature type="compositionally biased region" description="Low complexity" evidence="13">
    <location>
        <begin position="251"/>
        <end position="263"/>
    </location>
</feature>
<dbReference type="Gene3D" id="3.40.50.300">
    <property type="entry name" value="P-loop containing nucleotide triphosphate hydrolases"/>
    <property type="match status" value="2"/>
</dbReference>
<dbReference type="InterPro" id="IPR050168">
    <property type="entry name" value="AAA_ATPase_domain"/>
</dbReference>
<dbReference type="AlphaFoldDB" id="A0A1R1PU45"/>
<keyword evidence="6" id="KW-0378">Hydrolase</keyword>
<sequence length="1153" mass="124666">MCPWAGQTPLKNNMGTSWAGGVASKPVNGNTTHGGKSGVNDCIEIDSQYGAVLGLTDQQVVEIEYIKQVKKCKTVEMTPIKVEDWEIIELNAETVETQLLSQVRVVAPNQPIQFWVSGSSSVSIGLIAQKIDPETEEVVVLDNDTEMIVAPKTRRAQELLDKLEEINKSGSGGANGGHNIKKNTKKLLALKVAYDNVSNQDGEIEEYSGLMNVRDYEKIDPVVDDLWGKRDVNKSCPIHIRPAATGYEPESNNGDNNGASSGDGQRETREIKKLGLMVKGTPKVQPGILLIDRRVASSNGIAQGQLVWVEQIRDKVINIEQEKATSGGFGYEIQLSLVSRGSKQNLSDIDTKEREEKEKHIYDYLERKLQQTDEAILLESGTRFAISDEKVLNIVSIKEKSTDKDQVDGEYSVDGNVQVVGNDQSEHIDAIGGPLLVNKDSLRGIGIRIVTSKNKNSSSFDSNINDNGINGVRNGRLVGIDEFLSKTIDSIEDSLYSSCEASTKIQGFLVSGGKGSGKTSVVKYIMDSSINSNKFSVLTYCRYVSCVELKTALTENKKRGQGKGSGSVEREIQRIIDECVLNAPFLLVLDDVDYLMPVNNTNGDGGDSGGGNTASIIGQFKQLISESGQGGSVKGNGNGNGNGNCNSSGGGKGGVIVMTGVSRNHVDQKLFTHSVISTVHEIPLLGKIERELVLQEIVSSNSHTNNDSDNKPGSIDYAEIAYSTDGYSPADLVSLYERATHEAVIRSLDDDYKTNFSEQSETTVNHVDFVNALKGFTPSQLIGVKLHKSSVKWTEVGGLHSTKQTLKETLELPTKYRTLFASNQSLRLRSGILLYGYPGCGKTLLASAVASECGLNFISVKGPELLNKYIGQSEQSVRDMFTRARAAKPCVLFFDEFESIAPRRGHDNTGVTDRVVNQFLTEMDGAEGLEGVYVLAATSRPDLIDPALLRPGRLDKSLLCGMPTTFERLDILNCHAQKFVLDPSLSASDSELMPFAELTGGFTGADLQALLYNAYLDAIHQSPSSSSSLPDSNSTIPVKNASDKPSTTEVPNHIVLFGNAENTDINDIFSHLSLSKSPTSGAAESTGDSTNDSGGGSVPSISISASNIHNALSSLSSSLLESERKRFEKIYREFTSKGSSSAKIPTEQRATMA</sequence>
<evidence type="ECO:0000259" key="14">
    <source>
        <dbReference type="SMART" id="SM00382"/>
    </source>
</evidence>
<evidence type="ECO:0000313" key="15">
    <source>
        <dbReference type="EMBL" id="OMH84433.1"/>
    </source>
</evidence>
<feature type="compositionally biased region" description="Low complexity" evidence="13">
    <location>
        <begin position="1023"/>
        <end position="1034"/>
    </location>
</feature>
<evidence type="ECO:0000256" key="11">
    <source>
        <dbReference type="ARBA" id="ARBA00034532"/>
    </source>
</evidence>
<feature type="region of interest" description="Disordered" evidence="13">
    <location>
        <begin position="15"/>
        <end position="35"/>
    </location>
</feature>
<dbReference type="SMART" id="SM00382">
    <property type="entry name" value="AAA"/>
    <property type="match status" value="2"/>
</dbReference>
<evidence type="ECO:0000256" key="8">
    <source>
        <dbReference type="ARBA" id="ARBA00022927"/>
    </source>
</evidence>
<proteinExistence type="inferred from homology"/>
<keyword evidence="7" id="KW-0067">ATP-binding</keyword>
<evidence type="ECO:0000256" key="1">
    <source>
        <dbReference type="ARBA" id="ARBA00004370"/>
    </source>
</evidence>
<dbReference type="EMBL" id="LSSK01000196">
    <property type="protein sequence ID" value="OMH84433.1"/>
    <property type="molecule type" value="Genomic_DNA"/>
</dbReference>
<evidence type="ECO:0000256" key="12">
    <source>
        <dbReference type="ARBA" id="ARBA00048778"/>
    </source>
</evidence>
<dbReference type="CDD" id="cd19526">
    <property type="entry name" value="RecA-like_PEX1_r2"/>
    <property type="match status" value="1"/>
</dbReference>
<comment type="similarity">
    <text evidence="2">Belongs to the AAA ATPase family.</text>
</comment>
<dbReference type="Pfam" id="PF09262">
    <property type="entry name" value="PEX-1N"/>
    <property type="match status" value="1"/>
</dbReference>
<feature type="region of interest" description="Disordered" evidence="13">
    <location>
        <begin position="1023"/>
        <end position="1047"/>
    </location>
</feature>
<dbReference type="InterPro" id="IPR029067">
    <property type="entry name" value="CDC48_domain_2-like_sf"/>
</dbReference>
<keyword evidence="8" id="KW-0653">Protein transport</keyword>
<dbReference type="InterPro" id="IPR041569">
    <property type="entry name" value="AAA_lid_3"/>
</dbReference>
<evidence type="ECO:0000256" key="2">
    <source>
        <dbReference type="ARBA" id="ARBA00006914"/>
    </source>
</evidence>
<dbReference type="SUPFAM" id="SSF52540">
    <property type="entry name" value="P-loop containing nucleoside triphosphate hydrolases"/>
    <property type="match status" value="2"/>
</dbReference>
<dbReference type="Gene3D" id="1.10.8.60">
    <property type="match status" value="2"/>
</dbReference>
<evidence type="ECO:0000256" key="7">
    <source>
        <dbReference type="ARBA" id="ARBA00022840"/>
    </source>
</evidence>
<reference evidence="16" key="1">
    <citation type="submission" date="2017-01" db="EMBL/GenBank/DDBJ databases">
        <authorList>
            <person name="Wang Y."/>
            <person name="White M."/>
            <person name="Kvist S."/>
            <person name="Moncalvo J.-M."/>
        </authorList>
    </citation>
    <scope>NUCLEOTIDE SEQUENCE [LARGE SCALE GENOMIC DNA]</scope>
    <source>
        <strain evidence="16">COL-18-3</strain>
    </source>
</reference>
<comment type="caution">
    <text evidence="15">The sequence shown here is derived from an EMBL/GenBank/DDBJ whole genome shotgun (WGS) entry which is preliminary data.</text>
</comment>